<keyword evidence="2" id="KW-1185">Reference proteome</keyword>
<protein>
    <submittedName>
        <fullName evidence="1">Uncharacterized protein</fullName>
    </submittedName>
</protein>
<dbReference type="InParanoid" id="H0ER38"/>
<dbReference type="Proteomes" id="UP000005446">
    <property type="component" value="Unassembled WGS sequence"/>
</dbReference>
<proteinExistence type="predicted"/>
<dbReference type="HOGENOM" id="CLU_3351221_0_0_1"/>
<dbReference type="AlphaFoldDB" id="H0ER38"/>
<gene>
    <name evidence="1" type="ORF">M7I_5153</name>
</gene>
<reference evidence="1 2" key="1">
    <citation type="journal article" date="2012" name="Eukaryot. Cell">
        <title>Genome sequence of the fungus Glarea lozoyensis: the first genome sequence of a species from the Helotiaceae family.</title>
        <authorList>
            <person name="Youssar L."/>
            <person name="Gruening B.A."/>
            <person name="Erxleben A."/>
            <person name="Guenther S."/>
            <person name="Huettel W."/>
        </authorList>
    </citation>
    <scope>NUCLEOTIDE SEQUENCE [LARGE SCALE GENOMIC DNA]</scope>
    <source>
        <strain evidence="2">ATCC 74030 / MF5533</strain>
    </source>
</reference>
<comment type="caution">
    <text evidence="1">The sequence shown here is derived from an EMBL/GenBank/DDBJ whole genome shotgun (WGS) entry which is preliminary data.</text>
</comment>
<organism evidence="1 2">
    <name type="scientific">Glarea lozoyensis (strain ATCC 74030 / MF5533)</name>
    <dbReference type="NCBI Taxonomy" id="1104152"/>
    <lineage>
        <taxon>Eukaryota</taxon>
        <taxon>Fungi</taxon>
        <taxon>Dikarya</taxon>
        <taxon>Ascomycota</taxon>
        <taxon>Pezizomycotina</taxon>
        <taxon>Leotiomycetes</taxon>
        <taxon>Helotiales</taxon>
        <taxon>Helotiaceae</taxon>
        <taxon>Glarea</taxon>
    </lineage>
</organism>
<evidence type="ECO:0000313" key="1">
    <source>
        <dbReference type="EMBL" id="EHK99001.1"/>
    </source>
</evidence>
<accession>H0ER38</accession>
<name>H0ER38_GLAL7</name>
<evidence type="ECO:0000313" key="2">
    <source>
        <dbReference type="Proteomes" id="UP000005446"/>
    </source>
</evidence>
<dbReference type="EMBL" id="AGUE01000132">
    <property type="protein sequence ID" value="EHK99001.1"/>
    <property type="molecule type" value="Genomic_DNA"/>
</dbReference>
<sequence>MIDQQMHVLCNAMSNNGNPAPVPLCFHVRSSRCLGRA</sequence>